<feature type="non-terminal residue" evidence="1">
    <location>
        <position position="130"/>
    </location>
</feature>
<name>A0A8X7XFV5_POLSE</name>
<evidence type="ECO:0000313" key="2">
    <source>
        <dbReference type="Proteomes" id="UP000886611"/>
    </source>
</evidence>
<dbReference type="AlphaFoldDB" id="A0A8X7XFV5"/>
<organism evidence="1 2">
    <name type="scientific">Polypterus senegalus</name>
    <name type="common">Senegal bichir</name>
    <dbReference type="NCBI Taxonomy" id="55291"/>
    <lineage>
        <taxon>Eukaryota</taxon>
        <taxon>Metazoa</taxon>
        <taxon>Chordata</taxon>
        <taxon>Craniata</taxon>
        <taxon>Vertebrata</taxon>
        <taxon>Euteleostomi</taxon>
        <taxon>Actinopterygii</taxon>
        <taxon>Polypteriformes</taxon>
        <taxon>Polypteridae</taxon>
        <taxon>Polypterus</taxon>
    </lineage>
</organism>
<protein>
    <submittedName>
        <fullName evidence="1">PSM4B protein</fullName>
    </submittedName>
</protein>
<accession>A0A8X7XFV5</accession>
<dbReference type="Proteomes" id="UP000886611">
    <property type="component" value="Unassembled WGS sequence"/>
</dbReference>
<dbReference type="EMBL" id="JAATIS010000859">
    <property type="protein sequence ID" value="KAG2467438.1"/>
    <property type="molecule type" value="Genomic_DNA"/>
</dbReference>
<keyword evidence="2" id="KW-1185">Reference proteome</keyword>
<comment type="caution">
    <text evidence="1">The sequence shown here is derived from an EMBL/GenBank/DDBJ whole genome shotgun (WGS) entry which is preliminary data.</text>
</comment>
<feature type="non-terminal residue" evidence="1">
    <location>
        <position position="1"/>
    </location>
</feature>
<gene>
    <name evidence="1" type="primary">Psme4b</name>
    <name evidence="1" type="ORF">GTO96_0010251</name>
</gene>
<sequence>MNTDENRALDFVPQKEIVYNKLLPYSDRLDQESNEILAKIKNNLGRAVQLKELWPGVLFWTRKLSTQPRWVPHLLRRCNTTRYRGTYNCGVGPIRVMGKRPEKKVSPSWLQGLATQESWTYLTGSGKTER</sequence>
<evidence type="ECO:0000313" key="1">
    <source>
        <dbReference type="EMBL" id="KAG2467438.1"/>
    </source>
</evidence>
<proteinExistence type="predicted"/>
<reference evidence="1 2" key="1">
    <citation type="journal article" date="2021" name="Cell">
        <title>Tracing the genetic footprints of vertebrate landing in non-teleost ray-finned fishes.</title>
        <authorList>
            <person name="Bi X."/>
            <person name="Wang K."/>
            <person name="Yang L."/>
            <person name="Pan H."/>
            <person name="Jiang H."/>
            <person name="Wei Q."/>
            <person name="Fang M."/>
            <person name="Yu H."/>
            <person name="Zhu C."/>
            <person name="Cai Y."/>
            <person name="He Y."/>
            <person name="Gan X."/>
            <person name="Zeng H."/>
            <person name="Yu D."/>
            <person name="Zhu Y."/>
            <person name="Jiang H."/>
            <person name="Qiu Q."/>
            <person name="Yang H."/>
            <person name="Zhang Y.E."/>
            <person name="Wang W."/>
            <person name="Zhu M."/>
            <person name="He S."/>
            <person name="Zhang G."/>
        </authorList>
    </citation>
    <scope>NUCLEOTIDE SEQUENCE [LARGE SCALE GENOMIC DNA]</scope>
    <source>
        <strain evidence="1">Bchr_013</strain>
    </source>
</reference>